<dbReference type="OrthoDB" id="10257284at2759"/>
<keyword evidence="7" id="KW-0325">Glycoprotein</keyword>
<evidence type="ECO:0000256" key="6">
    <source>
        <dbReference type="ARBA" id="ARBA00023157"/>
    </source>
</evidence>
<organism evidence="8 9">
    <name type="scientific">Trichomalopsis sarcophagae</name>
    <dbReference type="NCBI Taxonomy" id="543379"/>
    <lineage>
        <taxon>Eukaryota</taxon>
        <taxon>Metazoa</taxon>
        <taxon>Ecdysozoa</taxon>
        <taxon>Arthropoda</taxon>
        <taxon>Hexapoda</taxon>
        <taxon>Insecta</taxon>
        <taxon>Pterygota</taxon>
        <taxon>Neoptera</taxon>
        <taxon>Endopterygota</taxon>
        <taxon>Hymenoptera</taxon>
        <taxon>Apocrita</taxon>
        <taxon>Proctotrupomorpha</taxon>
        <taxon>Chalcidoidea</taxon>
        <taxon>Pteromalidae</taxon>
        <taxon>Pteromalinae</taxon>
        <taxon>Trichomalopsis</taxon>
    </lineage>
</organism>
<dbReference type="Gene3D" id="3.40.50.1240">
    <property type="entry name" value="Phosphoglycerate mutase-like"/>
    <property type="match status" value="1"/>
</dbReference>
<dbReference type="AlphaFoldDB" id="A0A232FAE0"/>
<dbReference type="PANTHER" id="PTHR11567">
    <property type="entry name" value="ACID PHOSPHATASE-RELATED"/>
    <property type="match status" value="1"/>
</dbReference>
<accession>A0A232FAE0</accession>
<comment type="similarity">
    <text evidence="2">Belongs to the histidine acid phosphatase family.</text>
</comment>
<comment type="caution">
    <text evidence="8">The sequence shown here is derived from an EMBL/GenBank/DDBJ whole genome shotgun (WGS) entry which is preliminary data.</text>
</comment>
<evidence type="ECO:0000256" key="2">
    <source>
        <dbReference type="ARBA" id="ARBA00005375"/>
    </source>
</evidence>
<dbReference type="GO" id="GO:0003993">
    <property type="term" value="F:acid phosphatase activity"/>
    <property type="evidence" value="ECO:0007669"/>
    <property type="project" value="UniProtKB-EC"/>
</dbReference>
<name>A0A232FAE0_9HYME</name>
<dbReference type="Proteomes" id="UP000215335">
    <property type="component" value="Unassembled WGS sequence"/>
</dbReference>
<reference evidence="8 9" key="1">
    <citation type="journal article" date="2017" name="Curr. Biol.">
        <title>The Evolution of Venom by Co-option of Single-Copy Genes.</title>
        <authorList>
            <person name="Martinson E.O."/>
            <person name="Mrinalini"/>
            <person name="Kelkar Y.D."/>
            <person name="Chang C.H."/>
            <person name="Werren J.H."/>
        </authorList>
    </citation>
    <scope>NUCLEOTIDE SEQUENCE [LARGE SCALE GENOMIC DNA]</scope>
    <source>
        <strain evidence="8 9">Alberta</strain>
        <tissue evidence="8">Whole body</tissue>
    </source>
</reference>
<dbReference type="CDD" id="cd07061">
    <property type="entry name" value="HP_HAP_like"/>
    <property type="match status" value="1"/>
</dbReference>
<dbReference type="InterPro" id="IPR050645">
    <property type="entry name" value="Histidine_acid_phosphatase"/>
</dbReference>
<dbReference type="STRING" id="543379.A0A232FAE0"/>
<dbReference type="EC" id="3.1.3.2" evidence="3"/>
<evidence type="ECO:0000313" key="8">
    <source>
        <dbReference type="EMBL" id="OXU27814.1"/>
    </source>
</evidence>
<evidence type="ECO:0000256" key="1">
    <source>
        <dbReference type="ARBA" id="ARBA00000032"/>
    </source>
</evidence>
<protein>
    <recommendedName>
        <fullName evidence="3">acid phosphatase</fullName>
        <ecNumber evidence="3">3.1.3.2</ecNumber>
    </recommendedName>
</protein>
<evidence type="ECO:0000256" key="7">
    <source>
        <dbReference type="ARBA" id="ARBA00023180"/>
    </source>
</evidence>
<proteinExistence type="inferred from homology"/>
<keyword evidence="5" id="KW-0378">Hydrolase</keyword>
<sequence>MTDFNIQFYQDSLVMAFKNNYLSLSLIFYCASFVFGDPVNANYKTELIQVLFRHGARTPIDCEARLLGTNETLYKPWGFAQLTNKGMTQEYKIGQMLRERYNNFLPELYNPRDIYAYASGVGRTKASLQLVLAALYPPAKELQWNSEFNWMPIQIFSNPKPLDILISSKKCPKYRKTLKELYDSTDFKVLTAEHDGIRATLKDIFGNEFTFDDIFCIISAVLVHKNMKLPLPHWYTDEIYSKLRKAIDLYLDSLSYTPALKRLNGGMLVRRFVENMNKSNMELKRRKIYLYSAHDKTVHAFARSHDLELVKLPDYGTAVILEKLSDAQENLYVRLLLWTGEPKKLTTLKLPNCAEVCPLNEYLEIVAPILPTDEEMLCLYENLQPKDLQKLFNTDVPNIDD</sequence>
<dbReference type="SUPFAM" id="SSF53254">
    <property type="entry name" value="Phosphoglycerate mutase-like"/>
    <property type="match status" value="1"/>
</dbReference>
<gene>
    <name evidence="8" type="ORF">TSAR_010694</name>
</gene>
<evidence type="ECO:0000256" key="4">
    <source>
        <dbReference type="ARBA" id="ARBA00022729"/>
    </source>
</evidence>
<keyword evidence="9" id="KW-1185">Reference proteome</keyword>
<evidence type="ECO:0000256" key="5">
    <source>
        <dbReference type="ARBA" id="ARBA00022801"/>
    </source>
</evidence>
<dbReference type="InterPro" id="IPR029033">
    <property type="entry name" value="His_PPase_superfam"/>
</dbReference>
<evidence type="ECO:0000313" key="9">
    <source>
        <dbReference type="Proteomes" id="UP000215335"/>
    </source>
</evidence>
<comment type="catalytic activity">
    <reaction evidence="1">
        <text>a phosphate monoester + H2O = an alcohol + phosphate</text>
        <dbReference type="Rhea" id="RHEA:15017"/>
        <dbReference type="ChEBI" id="CHEBI:15377"/>
        <dbReference type="ChEBI" id="CHEBI:30879"/>
        <dbReference type="ChEBI" id="CHEBI:43474"/>
        <dbReference type="ChEBI" id="CHEBI:67140"/>
        <dbReference type="EC" id="3.1.3.2"/>
    </reaction>
</comment>
<evidence type="ECO:0000256" key="3">
    <source>
        <dbReference type="ARBA" id="ARBA00012646"/>
    </source>
</evidence>
<dbReference type="PANTHER" id="PTHR11567:SF211">
    <property type="entry name" value="PROSTATIC ACID PHOSPHATASE"/>
    <property type="match status" value="1"/>
</dbReference>
<dbReference type="InterPro" id="IPR000560">
    <property type="entry name" value="His_Pase_clade-2"/>
</dbReference>
<dbReference type="Pfam" id="PF00328">
    <property type="entry name" value="His_Phos_2"/>
    <property type="match status" value="1"/>
</dbReference>
<keyword evidence="6" id="KW-1015">Disulfide bond</keyword>
<keyword evidence="4" id="KW-0732">Signal</keyword>
<dbReference type="EMBL" id="NNAY01000536">
    <property type="protein sequence ID" value="OXU27814.1"/>
    <property type="molecule type" value="Genomic_DNA"/>
</dbReference>